<evidence type="ECO:0000313" key="1">
    <source>
        <dbReference type="EMBL" id="KAL0957001.1"/>
    </source>
</evidence>
<proteinExistence type="predicted"/>
<name>A0ABR3JMQ2_9AGAR</name>
<protein>
    <recommendedName>
        <fullName evidence="3">F-box domain-containing protein</fullName>
    </recommendedName>
</protein>
<dbReference type="Gene3D" id="3.80.10.10">
    <property type="entry name" value="Ribonuclease Inhibitor"/>
    <property type="match status" value="1"/>
</dbReference>
<comment type="caution">
    <text evidence="1">The sequence shown here is derived from an EMBL/GenBank/DDBJ whole genome shotgun (WGS) entry which is preliminary data.</text>
</comment>
<accession>A0ABR3JMQ2</accession>
<evidence type="ECO:0008006" key="3">
    <source>
        <dbReference type="Google" id="ProtNLM"/>
    </source>
</evidence>
<reference evidence="2" key="1">
    <citation type="submission" date="2024-06" db="EMBL/GenBank/DDBJ databases">
        <title>Multi-omics analyses provide insights into the biosynthesis of the anticancer antibiotic pleurotin in Hohenbuehelia grisea.</title>
        <authorList>
            <person name="Weaver J.A."/>
            <person name="Alberti F."/>
        </authorList>
    </citation>
    <scope>NUCLEOTIDE SEQUENCE [LARGE SCALE GENOMIC DNA]</scope>
    <source>
        <strain evidence="2">T-177</strain>
    </source>
</reference>
<dbReference type="Proteomes" id="UP001556367">
    <property type="component" value="Unassembled WGS sequence"/>
</dbReference>
<dbReference type="SUPFAM" id="SSF52047">
    <property type="entry name" value="RNI-like"/>
    <property type="match status" value="1"/>
</dbReference>
<keyword evidence="2" id="KW-1185">Reference proteome</keyword>
<gene>
    <name evidence="1" type="ORF">HGRIS_003102</name>
</gene>
<sequence>MHPQQPEFLHFAETHVEPHRRPLFPVLETTNVPPDESQARDILTDVQTATKDIAVLDEEIHQATLYLERLRISRDGLKQHVQRCRRVLSPIRRLPPELLSEIFIYCNINEHRVNTDLLDVRKCPWTLGRVCGFWRAVANSTSQLWCEIRVVLGYLPKIPAHDLIELMETIVHRSGEHPLKVTMESCGEGALFHPVMGVLAAESRRWQVLDTQSDILPNLAAIAGRVPMLREINFHEMRVTVWRGEQEQLYEDIFSAVPLLRKVDAQYLDLFTARLPFSQLTHLSGQFQSAFDAYEVLKEATNLVKLSLNFEGDSGVEARQIPHLSSPLITLPHLRELELVVGDSVTFLDHFILPALTTLKYWNFSQDAWAVQVLPALFRRSTCPLAWLHINDLVLDDDDDLIQLLDSIPSVEHLHLGKLSAYGDTFFHAATVPLDNSPYLLPNLKILRIAPLREFQTGAMLDFIESRFAPPCYAAPAAGGRPQLVSAHFSLSDALLGFEPTCLELDRIGWIWGAKCEYGGGGPGSNPYTLPWIVRIFSHSLMCTS</sequence>
<organism evidence="1 2">
    <name type="scientific">Hohenbuehelia grisea</name>
    <dbReference type="NCBI Taxonomy" id="104357"/>
    <lineage>
        <taxon>Eukaryota</taxon>
        <taxon>Fungi</taxon>
        <taxon>Dikarya</taxon>
        <taxon>Basidiomycota</taxon>
        <taxon>Agaricomycotina</taxon>
        <taxon>Agaricomycetes</taxon>
        <taxon>Agaricomycetidae</taxon>
        <taxon>Agaricales</taxon>
        <taxon>Pleurotineae</taxon>
        <taxon>Pleurotaceae</taxon>
        <taxon>Hohenbuehelia</taxon>
    </lineage>
</organism>
<dbReference type="EMBL" id="JASNQZ010000006">
    <property type="protein sequence ID" value="KAL0957001.1"/>
    <property type="molecule type" value="Genomic_DNA"/>
</dbReference>
<evidence type="ECO:0000313" key="2">
    <source>
        <dbReference type="Proteomes" id="UP001556367"/>
    </source>
</evidence>
<dbReference type="InterPro" id="IPR032675">
    <property type="entry name" value="LRR_dom_sf"/>
</dbReference>